<gene>
    <name evidence="1" type="ORF">Pyn_00887</name>
</gene>
<accession>A0A314YJI8</accession>
<dbReference type="AlphaFoldDB" id="A0A314YJI8"/>
<dbReference type="EMBL" id="PJQY01001094">
    <property type="protein sequence ID" value="PQQ05381.1"/>
    <property type="molecule type" value="Genomic_DNA"/>
</dbReference>
<dbReference type="Proteomes" id="UP000250321">
    <property type="component" value="Unassembled WGS sequence"/>
</dbReference>
<evidence type="ECO:0000313" key="1">
    <source>
        <dbReference type="EMBL" id="PQQ05381.1"/>
    </source>
</evidence>
<name>A0A314YJI8_PRUYE</name>
<keyword evidence="2" id="KW-1185">Reference proteome</keyword>
<protein>
    <submittedName>
        <fullName evidence="1">Uncharacterized protein</fullName>
    </submittedName>
</protein>
<evidence type="ECO:0000313" key="2">
    <source>
        <dbReference type="Proteomes" id="UP000250321"/>
    </source>
</evidence>
<organism evidence="1 2">
    <name type="scientific">Prunus yedoensis var. nudiflora</name>
    <dbReference type="NCBI Taxonomy" id="2094558"/>
    <lineage>
        <taxon>Eukaryota</taxon>
        <taxon>Viridiplantae</taxon>
        <taxon>Streptophyta</taxon>
        <taxon>Embryophyta</taxon>
        <taxon>Tracheophyta</taxon>
        <taxon>Spermatophyta</taxon>
        <taxon>Magnoliopsida</taxon>
        <taxon>eudicotyledons</taxon>
        <taxon>Gunneridae</taxon>
        <taxon>Pentapetalae</taxon>
        <taxon>rosids</taxon>
        <taxon>fabids</taxon>
        <taxon>Rosales</taxon>
        <taxon>Rosaceae</taxon>
        <taxon>Amygdaloideae</taxon>
        <taxon>Amygdaleae</taxon>
        <taxon>Prunus</taxon>
    </lineage>
</organism>
<reference evidence="1 2" key="1">
    <citation type="submission" date="2018-02" db="EMBL/GenBank/DDBJ databases">
        <title>Draft genome of wild Prunus yedoensis var. nudiflora.</title>
        <authorList>
            <person name="Baek S."/>
            <person name="Kim J.-H."/>
            <person name="Choi K."/>
            <person name="Kim G.-B."/>
            <person name="Cho A."/>
            <person name="Jang H."/>
            <person name="Shin C.-H."/>
            <person name="Yu H.-J."/>
            <person name="Mun J.-H."/>
        </authorList>
    </citation>
    <scope>NUCLEOTIDE SEQUENCE [LARGE SCALE GENOMIC DNA]</scope>
    <source>
        <strain evidence="2">cv. Jeju island</strain>
        <tissue evidence="1">Leaf</tissue>
    </source>
</reference>
<comment type="caution">
    <text evidence="1">The sequence shown here is derived from an EMBL/GenBank/DDBJ whole genome shotgun (WGS) entry which is preliminary data.</text>
</comment>
<sequence length="160" mass="17751">MTRNESNYATLASLAFEQSARALFSHYGSIRRVRIHREKDAAGVHELRRVREEAGKPDVDTKAVVDRAKKMAEESNKKTVEVVRALGSTQVEKVELAKEDESLRTEGACLSDENAQLQRALENACQPQVEDVRQFLESAEGASLAGEIRLSGGLDLLERI</sequence>
<proteinExistence type="predicted"/>